<evidence type="ECO:0000256" key="5">
    <source>
        <dbReference type="SAM" id="MobiDB-lite"/>
    </source>
</evidence>
<evidence type="ECO:0000256" key="1">
    <source>
        <dbReference type="ARBA" id="ARBA00022723"/>
    </source>
</evidence>
<sequence length="134" mass="15185">MSQSSKEKDPAWRYGERVNEKNTTVVCKFCNKITTGRIYRFKYHLIGGDRNVTSCPKCPPEVREEIKNFVEKKKEQKNQMVHQPMVTNLDDDDIEELSLPTKRGRDGSSHGSSTKGLIDCYFSKKPGAKGGGKD</sequence>
<dbReference type="PANTHER" id="PTHR46951:SF2">
    <property type="entry name" value="BED-TYPE DOMAIN-CONTAINING PROTEIN"/>
    <property type="match status" value="1"/>
</dbReference>
<organism evidence="7">
    <name type="scientific">Nicotiana tabacum</name>
    <name type="common">Common tobacco</name>
    <dbReference type="NCBI Taxonomy" id="4097"/>
    <lineage>
        <taxon>Eukaryota</taxon>
        <taxon>Viridiplantae</taxon>
        <taxon>Streptophyta</taxon>
        <taxon>Embryophyta</taxon>
        <taxon>Tracheophyta</taxon>
        <taxon>Spermatophyta</taxon>
        <taxon>Magnoliopsida</taxon>
        <taxon>eudicotyledons</taxon>
        <taxon>Gunneridae</taxon>
        <taxon>Pentapetalae</taxon>
        <taxon>asterids</taxon>
        <taxon>lamiids</taxon>
        <taxon>Solanales</taxon>
        <taxon>Solanaceae</taxon>
        <taxon>Nicotianoideae</taxon>
        <taxon>Nicotianeae</taxon>
        <taxon>Nicotiana</taxon>
    </lineage>
</organism>
<evidence type="ECO:0000256" key="3">
    <source>
        <dbReference type="ARBA" id="ARBA00022833"/>
    </source>
</evidence>
<keyword evidence="2 4" id="KW-0863">Zinc-finger</keyword>
<dbReference type="OMA" id="QMVHQPM"/>
<evidence type="ECO:0000313" key="7">
    <source>
        <dbReference type="RefSeq" id="XP_016490760.1"/>
    </source>
</evidence>
<dbReference type="PaxDb" id="4097-A0A1S4BPG6"/>
<dbReference type="AlphaFoldDB" id="A0A1S4BPG6"/>
<proteinExistence type="predicted"/>
<keyword evidence="3" id="KW-0862">Zinc</keyword>
<accession>A0A1S4BPG6</accession>
<evidence type="ECO:0000256" key="4">
    <source>
        <dbReference type="PROSITE-ProRule" id="PRU00027"/>
    </source>
</evidence>
<feature type="non-terminal residue" evidence="7">
    <location>
        <position position="134"/>
    </location>
</feature>
<dbReference type="PANTHER" id="PTHR46951">
    <property type="entry name" value="BED-TYPE DOMAIN-CONTAINING PROTEIN"/>
    <property type="match status" value="1"/>
</dbReference>
<feature type="region of interest" description="Disordered" evidence="5">
    <location>
        <begin position="74"/>
        <end position="134"/>
    </location>
</feature>
<name>A0A1S4BPG6_TOBAC</name>
<reference evidence="7" key="1">
    <citation type="submission" date="2025-08" db="UniProtKB">
        <authorList>
            <consortium name="RefSeq"/>
        </authorList>
    </citation>
    <scope>IDENTIFICATION</scope>
</reference>
<dbReference type="KEGG" id="nta:107810484"/>
<keyword evidence="1" id="KW-0479">Metal-binding</keyword>
<dbReference type="OrthoDB" id="1227294at2759"/>
<feature type="domain" description="BED-type" evidence="6">
    <location>
        <begin position="6"/>
        <end position="62"/>
    </location>
</feature>
<dbReference type="GO" id="GO:0008270">
    <property type="term" value="F:zinc ion binding"/>
    <property type="evidence" value="ECO:0007669"/>
    <property type="project" value="UniProtKB-KW"/>
</dbReference>
<evidence type="ECO:0000259" key="6">
    <source>
        <dbReference type="PROSITE" id="PS50808"/>
    </source>
</evidence>
<dbReference type="RefSeq" id="XP_016490760.1">
    <property type="nucleotide sequence ID" value="XM_016635274.1"/>
</dbReference>
<evidence type="ECO:0000256" key="2">
    <source>
        <dbReference type="ARBA" id="ARBA00022771"/>
    </source>
</evidence>
<dbReference type="PROSITE" id="PS50808">
    <property type="entry name" value="ZF_BED"/>
    <property type="match status" value="1"/>
</dbReference>
<dbReference type="Pfam" id="PF02892">
    <property type="entry name" value="zf-BED"/>
    <property type="match status" value="1"/>
</dbReference>
<dbReference type="InterPro" id="IPR003656">
    <property type="entry name" value="Znf_BED"/>
</dbReference>
<dbReference type="STRING" id="4097.A0A1S4BPG6"/>
<protein>
    <recommendedName>
        <fullName evidence="6">BED-type domain-containing protein</fullName>
    </recommendedName>
</protein>
<dbReference type="GO" id="GO:0003677">
    <property type="term" value="F:DNA binding"/>
    <property type="evidence" value="ECO:0007669"/>
    <property type="project" value="InterPro"/>
</dbReference>
<gene>
    <name evidence="7" type="primary">LOC107810484</name>
</gene>